<accession>A0A284RW27</accession>
<evidence type="ECO:0000256" key="2">
    <source>
        <dbReference type="SAM" id="Phobius"/>
    </source>
</evidence>
<keyword evidence="2" id="KW-0472">Membrane</keyword>
<name>A0A284RW27_ARMOS</name>
<evidence type="ECO:0000256" key="1">
    <source>
        <dbReference type="SAM" id="MobiDB-lite"/>
    </source>
</evidence>
<sequence length="173" mass="18670">MIDGPSAAFQLMINEELLTQTKKVNAETFRDALPSKVYQVLERKNSVCARSGFKLIMGVNLLASYTAVLWISALYNLRQLTSLPKLSADSNIQDLWYYLDNIAGIAKGVAPTLLVGRAVAGHTRPKDDCDGSPVSSLHFQPPSGPGPTSSQPEESTVQSAVLAMDIEAQPEHG</sequence>
<feature type="region of interest" description="Disordered" evidence="1">
    <location>
        <begin position="122"/>
        <end position="173"/>
    </location>
</feature>
<dbReference type="EMBL" id="FUEG01000018">
    <property type="protein sequence ID" value="SJL12967.1"/>
    <property type="molecule type" value="Genomic_DNA"/>
</dbReference>
<evidence type="ECO:0000313" key="3">
    <source>
        <dbReference type="EMBL" id="SJL12967.1"/>
    </source>
</evidence>
<keyword evidence="2" id="KW-1133">Transmembrane helix</keyword>
<keyword evidence="2" id="KW-0812">Transmembrane</keyword>
<dbReference type="Proteomes" id="UP000219338">
    <property type="component" value="Unassembled WGS sequence"/>
</dbReference>
<gene>
    <name evidence="3" type="ORF">ARMOST_16402</name>
</gene>
<organism evidence="3 4">
    <name type="scientific">Armillaria ostoyae</name>
    <name type="common">Armillaria root rot fungus</name>
    <dbReference type="NCBI Taxonomy" id="47428"/>
    <lineage>
        <taxon>Eukaryota</taxon>
        <taxon>Fungi</taxon>
        <taxon>Dikarya</taxon>
        <taxon>Basidiomycota</taxon>
        <taxon>Agaricomycotina</taxon>
        <taxon>Agaricomycetes</taxon>
        <taxon>Agaricomycetidae</taxon>
        <taxon>Agaricales</taxon>
        <taxon>Marasmiineae</taxon>
        <taxon>Physalacriaceae</taxon>
        <taxon>Armillaria</taxon>
    </lineage>
</organism>
<proteinExistence type="predicted"/>
<evidence type="ECO:0000313" key="4">
    <source>
        <dbReference type="Proteomes" id="UP000219338"/>
    </source>
</evidence>
<dbReference type="AlphaFoldDB" id="A0A284RW27"/>
<keyword evidence="4" id="KW-1185">Reference proteome</keyword>
<feature type="transmembrane region" description="Helical" evidence="2">
    <location>
        <begin position="53"/>
        <end position="75"/>
    </location>
</feature>
<feature type="compositionally biased region" description="Low complexity" evidence="1">
    <location>
        <begin position="146"/>
        <end position="156"/>
    </location>
</feature>
<protein>
    <submittedName>
        <fullName evidence="3">Uncharacterized protein</fullName>
    </submittedName>
</protein>
<reference evidence="4" key="1">
    <citation type="journal article" date="2017" name="Nat. Ecol. Evol.">
        <title>Genome expansion and lineage-specific genetic innovations in the forest pathogenic fungi Armillaria.</title>
        <authorList>
            <person name="Sipos G."/>
            <person name="Prasanna A.N."/>
            <person name="Walter M.C."/>
            <person name="O'Connor E."/>
            <person name="Balint B."/>
            <person name="Krizsan K."/>
            <person name="Kiss B."/>
            <person name="Hess J."/>
            <person name="Varga T."/>
            <person name="Slot J."/>
            <person name="Riley R."/>
            <person name="Boka B."/>
            <person name="Rigling D."/>
            <person name="Barry K."/>
            <person name="Lee J."/>
            <person name="Mihaltcheva S."/>
            <person name="LaButti K."/>
            <person name="Lipzen A."/>
            <person name="Waldron R."/>
            <person name="Moloney N.M."/>
            <person name="Sperisen C."/>
            <person name="Kredics L."/>
            <person name="Vagvoelgyi C."/>
            <person name="Patrignani A."/>
            <person name="Fitzpatrick D."/>
            <person name="Nagy I."/>
            <person name="Doyle S."/>
            <person name="Anderson J.B."/>
            <person name="Grigoriev I.V."/>
            <person name="Gueldener U."/>
            <person name="Muensterkoetter M."/>
            <person name="Nagy L.G."/>
        </authorList>
    </citation>
    <scope>NUCLEOTIDE SEQUENCE [LARGE SCALE GENOMIC DNA]</scope>
    <source>
        <strain evidence="4">C18/9</strain>
    </source>
</reference>